<dbReference type="AlphaFoldDB" id="A0AA88DL50"/>
<gene>
    <name evidence="1" type="ORF">TIFTF001_026398</name>
</gene>
<comment type="caution">
    <text evidence="1">The sequence shown here is derived from an EMBL/GenBank/DDBJ whole genome shotgun (WGS) entry which is preliminary data.</text>
</comment>
<dbReference type="Proteomes" id="UP001187192">
    <property type="component" value="Unassembled WGS sequence"/>
</dbReference>
<dbReference type="EMBL" id="BTGU01000069">
    <property type="protein sequence ID" value="GMN57286.1"/>
    <property type="molecule type" value="Genomic_DNA"/>
</dbReference>
<organism evidence="1 2">
    <name type="scientific">Ficus carica</name>
    <name type="common">Common fig</name>
    <dbReference type="NCBI Taxonomy" id="3494"/>
    <lineage>
        <taxon>Eukaryota</taxon>
        <taxon>Viridiplantae</taxon>
        <taxon>Streptophyta</taxon>
        <taxon>Embryophyta</taxon>
        <taxon>Tracheophyta</taxon>
        <taxon>Spermatophyta</taxon>
        <taxon>Magnoliopsida</taxon>
        <taxon>eudicotyledons</taxon>
        <taxon>Gunneridae</taxon>
        <taxon>Pentapetalae</taxon>
        <taxon>rosids</taxon>
        <taxon>fabids</taxon>
        <taxon>Rosales</taxon>
        <taxon>Moraceae</taxon>
        <taxon>Ficeae</taxon>
        <taxon>Ficus</taxon>
    </lineage>
</organism>
<accession>A0AA88DL50</accession>
<sequence length="51" mass="5775">MASSSNISWWEFPKWAEETETDYACNNVYNGGGEWAECKGGNWLDAYSFGD</sequence>
<protein>
    <submittedName>
        <fullName evidence="1">Uncharacterized protein</fullName>
    </submittedName>
</protein>
<reference evidence="1" key="1">
    <citation type="submission" date="2023-07" db="EMBL/GenBank/DDBJ databases">
        <title>draft genome sequence of fig (Ficus carica).</title>
        <authorList>
            <person name="Takahashi T."/>
            <person name="Nishimura K."/>
        </authorList>
    </citation>
    <scope>NUCLEOTIDE SEQUENCE</scope>
</reference>
<name>A0AA88DL50_FICCA</name>
<evidence type="ECO:0000313" key="1">
    <source>
        <dbReference type="EMBL" id="GMN57286.1"/>
    </source>
</evidence>
<evidence type="ECO:0000313" key="2">
    <source>
        <dbReference type="Proteomes" id="UP001187192"/>
    </source>
</evidence>
<proteinExistence type="predicted"/>
<keyword evidence="2" id="KW-1185">Reference proteome</keyword>